<dbReference type="EMBL" id="NPDV01000009">
    <property type="protein sequence ID" value="PJZ53054.1"/>
    <property type="molecule type" value="Genomic_DNA"/>
</dbReference>
<keyword evidence="3" id="KW-1185">Reference proteome</keyword>
<accession>A0A2M9YNF4</accession>
<dbReference type="Proteomes" id="UP000232188">
    <property type="component" value="Unassembled WGS sequence"/>
</dbReference>
<organism evidence="1 4">
    <name type="scientific">Leptospira adleri</name>
    <dbReference type="NCBI Taxonomy" id="2023186"/>
    <lineage>
        <taxon>Bacteria</taxon>
        <taxon>Pseudomonadati</taxon>
        <taxon>Spirochaetota</taxon>
        <taxon>Spirochaetia</taxon>
        <taxon>Leptospirales</taxon>
        <taxon>Leptospiraceae</taxon>
        <taxon>Leptospira</taxon>
    </lineage>
</organism>
<sequence>MHRLQWETPYSVCLKRTKSFEIFFDFRREFVPYLNSFNFSVFIFQFTQKKIRISKIQNVTL</sequence>
<protein>
    <submittedName>
        <fullName evidence="1">Uncharacterized protein</fullName>
    </submittedName>
</protein>
<proteinExistence type="predicted"/>
<evidence type="ECO:0000313" key="1">
    <source>
        <dbReference type="EMBL" id="PJZ53054.1"/>
    </source>
</evidence>
<evidence type="ECO:0000313" key="3">
    <source>
        <dbReference type="Proteomes" id="UP000232149"/>
    </source>
</evidence>
<dbReference type="EMBL" id="NPDU01000014">
    <property type="protein sequence ID" value="PJZ62610.1"/>
    <property type="molecule type" value="Genomic_DNA"/>
</dbReference>
<dbReference type="Proteomes" id="UP000232149">
    <property type="component" value="Unassembled WGS sequence"/>
</dbReference>
<evidence type="ECO:0000313" key="2">
    <source>
        <dbReference type="EMBL" id="PJZ62610.1"/>
    </source>
</evidence>
<dbReference type="AlphaFoldDB" id="A0A2M9YNF4"/>
<reference evidence="3 4" key="1">
    <citation type="submission" date="2017-07" db="EMBL/GenBank/DDBJ databases">
        <title>Leptospira spp. isolated from tropical soils.</title>
        <authorList>
            <person name="Thibeaux R."/>
            <person name="Iraola G."/>
            <person name="Ferres I."/>
            <person name="Bierque E."/>
            <person name="Girault D."/>
            <person name="Soupe-Gilbert M.-E."/>
            <person name="Picardeau M."/>
            <person name="Goarant C."/>
        </authorList>
    </citation>
    <scope>NUCLEOTIDE SEQUENCE [LARGE SCALE GENOMIC DNA]</scope>
    <source>
        <strain evidence="1 4">FH2-B-C1</strain>
        <strain evidence="2 3">FH2-B-D1</strain>
    </source>
</reference>
<comment type="caution">
    <text evidence="1">The sequence shown here is derived from an EMBL/GenBank/DDBJ whole genome shotgun (WGS) entry which is preliminary data.</text>
</comment>
<evidence type="ECO:0000313" key="4">
    <source>
        <dbReference type="Proteomes" id="UP000232188"/>
    </source>
</evidence>
<gene>
    <name evidence="2" type="ORF">CH376_07365</name>
    <name evidence="1" type="ORF">CH380_11585</name>
</gene>
<name>A0A2M9YNF4_9LEPT</name>